<keyword evidence="5" id="KW-0997">Cell inner membrane</keyword>
<dbReference type="HAMAP" id="MF_01948">
    <property type="entry name" value="LPS_assembly_LapA"/>
    <property type="match status" value="1"/>
</dbReference>
<dbReference type="Proteomes" id="UP000194977">
    <property type="component" value="Unassembled WGS sequence"/>
</dbReference>
<protein>
    <recommendedName>
        <fullName evidence="5">Probable lipopolysaccharide assembly protein A</fullName>
    </recommendedName>
</protein>
<evidence type="ECO:0000256" key="3">
    <source>
        <dbReference type="ARBA" id="ARBA00022989"/>
    </source>
</evidence>
<comment type="caution">
    <text evidence="7">The sequence shown here is derived from an EMBL/GenBank/DDBJ whole genome shotgun (WGS) entry which is preliminary data.</text>
</comment>
<feature type="domain" description="Lipopolysaccharide assembly protein A" evidence="6">
    <location>
        <begin position="24"/>
        <end position="84"/>
    </location>
</feature>
<dbReference type="OrthoDB" id="7064015at2"/>
<evidence type="ECO:0000313" key="10">
    <source>
        <dbReference type="Proteomes" id="UP000194977"/>
    </source>
</evidence>
<evidence type="ECO:0000313" key="7">
    <source>
        <dbReference type="EMBL" id="OTQ00259.1"/>
    </source>
</evidence>
<accession>X2HA53</accession>
<comment type="subcellular location">
    <subcellularLocation>
        <location evidence="5">Cell inner membrane</location>
        <topology evidence="5">Single-pass membrane protein</topology>
    </subcellularLocation>
</comment>
<dbReference type="HOGENOM" id="CLU_160072_0_1_6"/>
<evidence type="ECO:0000256" key="5">
    <source>
        <dbReference type="HAMAP-Rule" id="MF_01948"/>
    </source>
</evidence>
<dbReference type="InterPro" id="IPR010445">
    <property type="entry name" value="LapA_dom"/>
</dbReference>
<reference evidence="9 10" key="1">
    <citation type="submission" date="2017-03" db="EMBL/GenBank/DDBJ databases">
        <title>Comparative genomics of honeybee gut symbionts reveal geographically distinct and subgroup specific antibiotic resistance.</title>
        <authorList>
            <person name="Ludvigsen J."/>
            <person name="Porcellato D."/>
            <person name="Labee-Lund T.M."/>
            <person name="Amdam G.V."/>
            <person name="Rudi K."/>
        </authorList>
    </citation>
    <scope>NUCLEOTIDE SEQUENCE [LARGE SCALE GENOMIC DNA]</scope>
    <source>
        <strain evidence="7 10">A-7-12</strain>
        <strain evidence="8 9">A-9-12</strain>
    </source>
</reference>
<sequence>MKFVISIILITVIFTIAIALGAFNGEVVSFNYLFAKTELRLSVLLAIFFGSGFIVGTILTGILVIISKLQHSSTKRKLNKLQKKYDDNLTDHQKLSLTKNNQE</sequence>
<dbReference type="Proteomes" id="UP000194800">
    <property type="component" value="Unassembled WGS sequence"/>
</dbReference>
<evidence type="ECO:0000313" key="8">
    <source>
        <dbReference type="EMBL" id="OTQ09840.1"/>
    </source>
</evidence>
<dbReference type="InterPro" id="IPR032906">
    <property type="entry name" value="LapA"/>
</dbReference>
<comment type="similarity">
    <text evidence="5">Belongs to the LapA family.</text>
</comment>
<keyword evidence="4 5" id="KW-0472">Membrane</keyword>
<gene>
    <name evidence="5" type="primary">lapA</name>
    <name evidence="8" type="ORF">B6C91_07820</name>
    <name evidence="7" type="ORF">B6D08_04990</name>
</gene>
<evidence type="ECO:0000259" key="6">
    <source>
        <dbReference type="Pfam" id="PF06305"/>
    </source>
</evidence>
<dbReference type="KEGG" id="gap:GAPWK_1918"/>
<dbReference type="EMBL" id="NARP01000010">
    <property type="protein sequence ID" value="OTQ00259.1"/>
    <property type="molecule type" value="Genomic_DNA"/>
</dbReference>
<evidence type="ECO:0000256" key="4">
    <source>
        <dbReference type="ARBA" id="ARBA00023136"/>
    </source>
</evidence>
<keyword evidence="9" id="KW-1185">Reference proteome</keyword>
<dbReference type="AlphaFoldDB" id="X2HA53"/>
<keyword evidence="3 5" id="KW-1133">Transmembrane helix</keyword>
<dbReference type="RefSeq" id="WP_025316013.1">
    <property type="nucleotide sequence ID" value="NZ_CAMLAF010000017.1"/>
</dbReference>
<comment type="function">
    <text evidence="5">Involved in the assembly of lipopolysaccharide (LPS).</text>
</comment>
<evidence type="ECO:0000256" key="2">
    <source>
        <dbReference type="ARBA" id="ARBA00022692"/>
    </source>
</evidence>
<feature type="transmembrane region" description="Helical" evidence="5">
    <location>
        <begin position="43"/>
        <end position="66"/>
    </location>
</feature>
<proteinExistence type="inferred from homology"/>
<evidence type="ECO:0000256" key="1">
    <source>
        <dbReference type="ARBA" id="ARBA00022475"/>
    </source>
</evidence>
<comment type="caution">
    <text evidence="5">Lacks conserved residue(s) required for the propagation of feature annotation.</text>
</comment>
<dbReference type="GO" id="GO:0008653">
    <property type="term" value="P:lipopolysaccharide metabolic process"/>
    <property type="evidence" value="ECO:0007669"/>
    <property type="project" value="InterPro"/>
</dbReference>
<dbReference type="EMBL" id="NART01000030">
    <property type="protein sequence ID" value="OTQ09840.1"/>
    <property type="molecule type" value="Genomic_DNA"/>
</dbReference>
<dbReference type="GO" id="GO:0005886">
    <property type="term" value="C:plasma membrane"/>
    <property type="evidence" value="ECO:0007669"/>
    <property type="project" value="UniProtKB-SubCell"/>
</dbReference>
<evidence type="ECO:0000313" key="9">
    <source>
        <dbReference type="Proteomes" id="UP000194800"/>
    </source>
</evidence>
<dbReference type="Pfam" id="PF06305">
    <property type="entry name" value="LapA_dom"/>
    <property type="match status" value="1"/>
</dbReference>
<dbReference type="eggNOG" id="COG3771">
    <property type="taxonomic scope" value="Bacteria"/>
</dbReference>
<keyword evidence="1 5" id="KW-1003">Cell membrane</keyword>
<organism evidence="7 10">
    <name type="scientific">Gilliamella apicola</name>
    <dbReference type="NCBI Taxonomy" id="1196095"/>
    <lineage>
        <taxon>Bacteria</taxon>
        <taxon>Pseudomonadati</taxon>
        <taxon>Pseudomonadota</taxon>
        <taxon>Gammaproteobacteria</taxon>
        <taxon>Orbales</taxon>
        <taxon>Orbaceae</taxon>
        <taxon>Gilliamella</taxon>
    </lineage>
</organism>
<name>X2HA53_9GAMM</name>
<keyword evidence="2 5" id="KW-0812">Transmembrane</keyword>
<dbReference type="GeneID" id="29849346"/>